<protein>
    <submittedName>
        <fullName evidence="1">Uncharacterized protein</fullName>
    </submittedName>
</protein>
<reference evidence="1 2" key="1">
    <citation type="submission" date="2017-07" db="EMBL/GenBank/DDBJ databases">
        <title>Draft whole genome sequences of clinical Proprionibacteriaceae strains.</title>
        <authorList>
            <person name="Bernier A.-M."/>
            <person name="Bernard K."/>
            <person name="Domingo M.-C."/>
        </authorList>
    </citation>
    <scope>NUCLEOTIDE SEQUENCE [LARGE SCALE GENOMIC DNA]</scope>
    <source>
        <strain evidence="1 2">NML 030167</strain>
    </source>
</reference>
<name>A0A255GSW5_9ACTN</name>
<dbReference type="InterPro" id="IPR011047">
    <property type="entry name" value="Quinoprotein_ADH-like_sf"/>
</dbReference>
<sequence length="425" mass="46490">MTPSPTPAPDRPIEPAWVSEQEYLSGGEVIGDRVLVMAPGEAPDRTDLAALDKGTGKELWRRPWSPHSGTESGKVGLVKAADQYYAVFVTDKGERGANYVPYQDLISVRLSDGETRTVIEQAYLRYIPSICSVGSDRSCFVAQLDGFTEWNWVEWAPADGQRTMSRLAFPMGHVIGGWSHTVRDNGTDDPNEQFGLVRDGRVQWLVDSRQTLGSPVGSFNLSQKSGDAPVVISTTDGELTDLSAARLVALRPQDGGVVWRRDGVFGCAAYIDVEEPATGGPLSRCEGAGKIGEPGSVMALVQIDRETGRTLRGFPIDAVKENLEEPAERPILPLHHTAVTKDGRRKVLDTRSGETADLDLGRSLCQVQVRRPHRFYKEPRLIGYAVKPCQGEDRDRTLPANLIDVQGDKGFATALRGGKVYAYRT</sequence>
<organism evidence="1 2">
    <name type="scientific">Enemella evansiae</name>
    <dbReference type="NCBI Taxonomy" id="2016499"/>
    <lineage>
        <taxon>Bacteria</taxon>
        <taxon>Bacillati</taxon>
        <taxon>Actinomycetota</taxon>
        <taxon>Actinomycetes</taxon>
        <taxon>Propionibacteriales</taxon>
        <taxon>Propionibacteriaceae</taxon>
        <taxon>Enemella</taxon>
    </lineage>
</organism>
<evidence type="ECO:0000313" key="1">
    <source>
        <dbReference type="EMBL" id="OYO16124.1"/>
    </source>
</evidence>
<comment type="caution">
    <text evidence="1">The sequence shown here is derived from an EMBL/GenBank/DDBJ whole genome shotgun (WGS) entry which is preliminary data.</text>
</comment>
<dbReference type="AlphaFoldDB" id="A0A255GSW5"/>
<dbReference type="Proteomes" id="UP000215896">
    <property type="component" value="Unassembled WGS sequence"/>
</dbReference>
<proteinExistence type="predicted"/>
<dbReference type="EMBL" id="NMVO01000005">
    <property type="protein sequence ID" value="OYO16124.1"/>
    <property type="molecule type" value="Genomic_DNA"/>
</dbReference>
<gene>
    <name evidence="1" type="ORF">CGZ94_05255</name>
</gene>
<dbReference type="SUPFAM" id="SSF50998">
    <property type="entry name" value="Quinoprotein alcohol dehydrogenase-like"/>
    <property type="match status" value="1"/>
</dbReference>
<evidence type="ECO:0000313" key="2">
    <source>
        <dbReference type="Proteomes" id="UP000215896"/>
    </source>
</evidence>
<keyword evidence="2" id="KW-1185">Reference proteome</keyword>
<accession>A0A255GSW5</accession>